<keyword evidence="7" id="KW-1185">Reference proteome</keyword>
<dbReference type="GO" id="GO:0004671">
    <property type="term" value="F:protein C-terminal S-isoprenylcysteine carboxyl O-methyltransferase activity"/>
    <property type="evidence" value="ECO:0007669"/>
    <property type="project" value="UniProtKB-EC"/>
</dbReference>
<name>A0ABU9VI61_9BACI</name>
<evidence type="ECO:0000256" key="5">
    <source>
        <dbReference type="SAM" id="Phobius"/>
    </source>
</evidence>
<keyword evidence="6" id="KW-0489">Methyltransferase</keyword>
<evidence type="ECO:0000256" key="4">
    <source>
        <dbReference type="ARBA" id="ARBA00023136"/>
    </source>
</evidence>
<accession>A0ABU9VI61</accession>
<feature type="transmembrane region" description="Helical" evidence="5">
    <location>
        <begin position="6"/>
        <end position="26"/>
    </location>
</feature>
<dbReference type="InterPro" id="IPR007318">
    <property type="entry name" value="Phopholipid_MeTrfase"/>
</dbReference>
<keyword evidence="3 5" id="KW-1133">Transmembrane helix</keyword>
<gene>
    <name evidence="6" type="ORF">MKY91_10600</name>
</gene>
<dbReference type="EC" id="2.1.1.100" evidence="6"/>
<dbReference type="Proteomes" id="UP001418796">
    <property type="component" value="Unassembled WGS sequence"/>
</dbReference>
<evidence type="ECO:0000313" key="7">
    <source>
        <dbReference type="Proteomes" id="UP001418796"/>
    </source>
</evidence>
<dbReference type="EC" id="2.1.1.334" evidence="6"/>
<dbReference type="EMBL" id="JBCITK010000001">
    <property type="protein sequence ID" value="MEN0643594.1"/>
    <property type="molecule type" value="Genomic_DNA"/>
</dbReference>
<proteinExistence type="predicted"/>
<keyword evidence="2 5" id="KW-0812">Transmembrane</keyword>
<feature type="transmembrane region" description="Helical" evidence="5">
    <location>
        <begin position="38"/>
        <end position="57"/>
    </location>
</feature>
<evidence type="ECO:0000256" key="1">
    <source>
        <dbReference type="ARBA" id="ARBA00004127"/>
    </source>
</evidence>
<dbReference type="Gene3D" id="1.20.120.1630">
    <property type="match status" value="1"/>
</dbReference>
<keyword evidence="6" id="KW-0808">Transferase</keyword>
<organism evidence="6 7">
    <name type="scientific">Alkalicoccobacillus gibsonii</name>
    <dbReference type="NCBI Taxonomy" id="79881"/>
    <lineage>
        <taxon>Bacteria</taxon>
        <taxon>Bacillati</taxon>
        <taxon>Bacillota</taxon>
        <taxon>Bacilli</taxon>
        <taxon>Bacillales</taxon>
        <taxon>Bacillaceae</taxon>
        <taxon>Alkalicoccobacillus</taxon>
    </lineage>
</organism>
<protein>
    <submittedName>
        <fullName evidence="6">Isoprenylcysteine carboxylmethyltransferase family protein</fullName>
        <ecNumber evidence="6">2.1.1.100</ecNumber>
        <ecNumber evidence="6">2.1.1.334</ecNumber>
    </submittedName>
</protein>
<keyword evidence="4 5" id="KW-0472">Membrane</keyword>
<evidence type="ECO:0000256" key="2">
    <source>
        <dbReference type="ARBA" id="ARBA00022692"/>
    </source>
</evidence>
<evidence type="ECO:0000256" key="3">
    <source>
        <dbReference type="ARBA" id="ARBA00022989"/>
    </source>
</evidence>
<dbReference type="RefSeq" id="WP_343130492.1">
    <property type="nucleotide sequence ID" value="NZ_JBCITK010000001.1"/>
</dbReference>
<reference evidence="6 7" key="1">
    <citation type="submission" date="2024-03" db="EMBL/GenBank/DDBJ databases">
        <title>Bacilli Hybrid Assemblies.</title>
        <authorList>
            <person name="Kovac J."/>
        </authorList>
    </citation>
    <scope>NUCLEOTIDE SEQUENCE [LARGE SCALE GENOMIC DNA]</scope>
    <source>
        <strain evidence="6 7">FSL R7-0666</strain>
    </source>
</reference>
<dbReference type="PANTHER" id="PTHR12714">
    <property type="entry name" value="PROTEIN-S ISOPRENYLCYSTEINE O-METHYLTRANSFERASE"/>
    <property type="match status" value="1"/>
</dbReference>
<feature type="transmembrane region" description="Helical" evidence="5">
    <location>
        <begin position="69"/>
        <end position="87"/>
    </location>
</feature>
<evidence type="ECO:0000313" key="6">
    <source>
        <dbReference type="EMBL" id="MEN0643594.1"/>
    </source>
</evidence>
<dbReference type="GO" id="GO:0032259">
    <property type="term" value="P:methylation"/>
    <property type="evidence" value="ECO:0007669"/>
    <property type="project" value="UniProtKB-KW"/>
</dbReference>
<dbReference type="Pfam" id="PF04191">
    <property type="entry name" value="PEMT"/>
    <property type="match status" value="1"/>
</dbReference>
<sequence length="186" mass="22143">MTTEEWIFLLLNVIWLMEFILFKNPGTKKTSPGQERKSFYYILFSILLTIVLCIGIQEWRIVHFPSLFLQWISLFLYGTGIFLRYWSMLVLKQEFTRHVHVSPSKMLVSHGPYHLVRHPLYSGLLLCMIGISFYLAFWIGVAATILLVLPSILYRIKLEEKMLENVLGSQYIHWKTKRWILLPWIY</sequence>
<comment type="caution">
    <text evidence="6">The sequence shown here is derived from an EMBL/GenBank/DDBJ whole genome shotgun (WGS) entry which is preliminary data.</text>
</comment>
<feature type="transmembrane region" description="Helical" evidence="5">
    <location>
        <begin position="124"/>
        <end position="153"/>
    </location>
</feature>
<comment type="subcellular location">
    <subcellularLocation>
        <location evidence="1">Endomembrane system</location>
        <topology evidence="1">Multi-pass membrane protein</topology>
    </subcellularLocation>
</comment>
<dbReference type="PANTHER" id="PTHR12714:SF9">
    <property type="entry name" value="PROTEIN-S-ISOPRENYLCYSTEINE O-METHYLTRANSFERASE"/>
    <property type="match status" value="1"/>
</dbReference>